<keyword evidence="3" id="KW-1185">Reference proteome</keyword>
<dbReference type="Proteomes" id="UP000027442">
    <property type="component" value="Unassembled WGS sequence"/>
</dbReference>
<dbReference type="HOGENOM" id="CLU_523591_0_0_10"/>
<accession>A0A069QEP0</accession>
<evidence type="ECO:0000256" key="1">
    <source>
        <dbReference type="SAM" id="SignalP"/>
    </source>
</evidence>
<evidence type="ECO:0000313" key="3">
    <source>
        <dbReference type="Proteomes" id="UP000027442"/>
    </source>
</evidence>
<comment type="caution">
    <text evidence="2">The sequence shown here is derived from an EMBL/GenBank/DDBJ whole genome shotgun (WGS) entry which is preliminary data.</text>
</comment>
<keyword evidence="1" id="KW-0732">Signal</keyword>
<dbReference type="PATRIC" id="fig|1122985.7.peg.2668"/>
<evidence type="ECO:0000313" key="2">
    <source>
        <dbReference type="EMBL" id="KDR51353.1"/>
    </source>
</evidence>
<evidence type="ECO:0008006" key="4">
    <source>
        <dbReference type="Google" id="ProtNLM"/>
    </source>
</evidence>
<organism evidence="2 3">
    <name type="scientific">Hoylesella loescheii DSM 19665 = JCM 12249 = ATCC 15930</name>
    <dbReference type="NCBI Taxonomy" id="1122985"/>
    <lineage>
        <taxon>Bacteria</taxon>
        <taxon>Pseudomonadati</taxon>
        <taxon>Bacteroidota</taxon>
        <taxon>Bacteroidia</taxon>
        <taxon>Bacteroidales</taxon>
        <taxon>Prevotellaceae</taxon>
        <taxon>Hoylesella</taxon>
    </lineage>
</organism>
<name>A0A069QEP0_HOYLO</name>
<sequence length="521" mass="58591">MMKKTLYSICALAFGLTASAQIMNTPKGKLIDNMYRSSDSWVKRGWTGTEPGRYEGLVSKIVVGDDNCLYVYNPLSGLDSKSWLKLDKVSEGKYKAALPQVIHKDNNGDDDDSDSGSSERIFKLNRMSIKDNNEYEVVAAEKNFMEFSWDGQTLKMLGTGSKNEILGAVYNNKTWDSQYGDWDITIQTFKEKPVTPPSSAQKKQYTLTSKTETSPRIVEAAFDNNDIYLKGLFKSAKLANVWVKLTTDGNKAVMPTNQYLGTTVKTDFKSYSNDMAEYHTYAAAFNNETTIADKLEFSINPTTGVLSNNNMLKVVLGKSSSTNIPKEDFGTLESLVLTPYLQKAGNPEKPTLHYCSASESYDYSLTTITLAFYVKSVDVDGNYLDPNKMYYNVYVNDSKEPFKFTRTKFPYIEKDMTNIPFNYQDKKNDDIKIAGDQRILHFYDASIKKLSIVMVYEADGKQYSSEPMTTQVVTTGIDNATINNTTTEQYYSVDGCRRQQPQKGLNIVKSSNGTTKKVLVK</sequence>
<dbReference type="AlphaFoldDB" id="A0A069QEP0"/>
<protein>
    <recommendedName>
        <fullName evidence="4">Lipocalin-like domain-containing protein</fullName>
    </recommendedName>
</protein>
<reference evidence="2 3" key="1">
    <citation type="submission" date="2013-08" db="EMBL/GenBank/DDBJ databases">
        <authorList>
            <person name="Weinstock G."/>
            <person name="Sodergren E."/>
            <person name="Wylie T."/>
            <person name="Fulton L."/>
            <person name="Fulton R."/>
            <person name="Fronick C."/>
            <person name="O'Laughlin M."/>
            <person name="Godfrey J."/>
            <person name="Miner T."/>
            <person name="Herter B."/>
            <person name="Appelbaum E."/>
            <person name="Cordes M."/>
            <person name="Lek S."/>
            <person name="Wollam A."/>
            <person name="Pepin K.H."/>
            <person name="Palsikar V.B."/>
            <person name="Mitreva M."/>
            <person name="Wilson R.K."/>
        </authorList>
    </citation>
    <scope>NUCLEOTIDE SEQUENCE [LARGE SCALE GENOMIC DNA]</scope>
    <source>
        <strain evidence="2 3">ATCC 15930</strain>
    </source>
</reference>
<gene>
    <name evidence="2" type="ORF">HMPREF1991_02578</name>
</gene>
<proteinExistence type="predicted"/>
<feature type="chain" id="PRO_5001665226" description="Lipocalin-like domain-containing protein" evidence="1">
    <location>
        <begin position="21"/>
        <end position="521"/>
    </location>
</feature>
<feature type="signal peptide" evidence="1">
    <location>
        <begin position="1"/>
        <end position="20"/>
    </location>
</feature>
<dbReference type="EMBL" id="JNGW01000112">
    <property type="protein sequence ID" value="KDR51353.1"/>
    <property type="molecule type" value="Genomic_DNA"/>
</dbReference>